<reference evidence="10" key="1">
    <citation type="submission" date="2015-07" db="EMBL/GenBank/DDBJ databases">
        <title>Fjat-10053 dsm26.</title>
        <authorList>
            <person name="Liu B."/>
            <person name="Wang J."/>
            <person name="Zhu Y."/>
            <person name="Liu G."/>
            <person name="Chen Q."/>
            <person name="Chen Z."/>
            <person name="Lan J."/>
            <person name="Che J."/>
            <person name="Ge C."/>
            <person name="Shi H."/>
            <person name="Pan Z."/>
            <person name="Liu X."/>
        </authorList>
    </citation>
    <scope>NUCLEOTIDE SEQUENCE [LARGE SCALE GENOMIC DNA]</scope>
    <source>
        <strain evidence="10">DSM 26</strain>
    </source>
</reference>
<sequence length="450" mass="50689">MKVILLCSDYQEKLFPYDKEWQPACLEVLNVSNITLQVDFLIENGIKPNEIHVLLGHKSKQVTHLLWKYSGIQLSSNFQDFRSFLAENYANLDEKTLIIRSDYVFVREDLKKILHHDSEDSILLIEKKESTEAICAKVENDEIKYFLGHPRDHYVTHQVAGVYSLSKEALQYIMHSSNGFEKRISGSMIPNSFYMENGLNQYIDDGSQITGIVADKEVFQMKFPWDILNANIYHLDLMMSQLTENDISSSAKIDKTASINGFIKVGDNSYLGKNVVVNGNLIIGNNVVIDNGAILNGNILIGDNSYVKDYAKIEGPTVIGKENKFGHNAEFKGVSMRGVSAVHYSEMFGVIGRYVDIAAACVSGILRFNDTRQPHKITGRIYTQENSNAIFIGDYTRTGINNVFFPGVKIGSNSALYPGLNIEKDVAHETLVIKKQEIIENSWGAKKYGW</sequence>
<keyword evidence="4" id="KW-0511">Multifunctional enzyme</keyword>
<evidence type="ECO:0000313" key="9">
    <source>
        <dbReference type="EMBL" id="KNE21358.1"/>
    </source>
</evidence>
<dbReference type="OrthoDB" id="9813880at2"/>
<name>A0A0L0QT58_VIRPA</name>
<dbReference type="RefSeq" id="WP_050350784.1">
    <property type="nucleotide sequence ID" value="NZ_BOSN01000004.1"/>
</dbReference>
<dbReference type="GO" id="GO:0019134">
    <property type="term" value="F:glucosamine-1-phosphate N-acetyltransferase activity"/>
    <property type="evidence" value="ECO:0007669"/>
    <property type="project" value="UniProtKB-EC"/>
</dbReference>
<dbReference type="Gene3D" id="3.90.550.10">
    <property type="entry name" value="Spore Coat Polysaccharide Biosynthesis Protein SpsA, Chain A"/>
    <property type="match status" value="1"/>
</dbReference>
<keyword evidence="2" id="KW-0548">Nucleotidyltransferase</keyword>
<dbReference type="SUPFAM" id="SSF53448">
    <property type="entry name" value="Nucleotide-diphospho-sugar transferases"/>
    <property type="match status" value="1"/>
</dbReference>
<dbReference type="EMBL" id="LGTO01000005">
    <property type="protein sequence ID" value="KNE21358.1"/>
    <property type="molecule type" value="Genomic_DNA"/>
</dbReference>
<evidence type="ECO:0000256" key="7">
    <source>
        <dbReference type="ARBA" id="ARBA00048493"/>
    </source>
</evidence>
<dbReference type="InterPro" id="IPR056729">
    <property type="entry name" value="GMPPB_C"/>
</dbReference>
<dbReference type="InterPro" id="IPR029044">
    <property type="entry name" value="Nucleotide-diphossugar_trans"/>
</dbReference>
<evidence type="ECO:0000256" key="6">
    <source>
        <dbReference type="ARBA" id="ARBA00048247"/>
    </source>
</evidence>
<dbReference type="GO" id="GO:0003977">
    <property type="term" value="F:UDP-N-acetylglucosamine diphosphorylase activity"/>
    <property type="evidence" value="ECO:0007669"/>
    <property type="project" value="UniProtKB-EC"/>
</dbReference>
<protein>
    <recommendedName>
        <fullName evidence="8">Mannose-1-phosphate guanyltransferase C-terminal domain-containing protein</fullName>
    </recommendedName>
</protein>
<organism evidence="9 10">
    <name type="scientific">Virgibacillus pantothenticus</name>
    <dbReference type="NCBI Taxonomy" id="1473"/>
    <lineage>
        <taxon>Bacteria</taxon>
        <taxon>Bacillati</taxon>
        <taxon>Bacillota</taxon>
        <taxon>Bacilli</taxon>
        <taxon>Bacillales</taxon>
        <taxon>Bacillaceae</taxon>
        <taxon>Virgibacillus</taxon>
    </lineage>
</organism>
<keyword evidence="1" id="KW-0808">Transferase</keyword>
<comment type="caution">
    <text evidence="9">The sequence shown here is derived from an EMBL/GenBank/DDBJ whole genome shotgun (WGS) entry which is preliminary data.</text>
</comment>
<comment type="catalytic activity">
    <reaction evidence="7">
        <text>N-acetyl-alpha-D-glucosamine 1-phosphate + UTP + H(+) = UDP-N-acetyl-alpha-D-glucosamine + diphosphate</text>
        <dbReference type="Rhea" id="RHEA:13509"/>
        <dbReference type="ChEBI" id="CHEBI:15378"/>
        <dbReference type="ChEBI" id="CHEBI:33019"/>
        <dbReference type="ChEBI" id="CHEBI:46398"/>
        <dbReference type="ChEBI" id="CHEBI:57705"/>
        <dbReference type="ChEBI" id="CHEBI:57776"/>
        <dbReference type="EC" id="2.7.7.23"/>
    </reaction>
</comment>
<dbReference type="Pfam" id="PF25087">
    <property type="entry name" value="GMPPB_C"/>
    <property type="match status" value="1"/>
</dbReference>
<dbReference type="PANTHER" id="PTHR43584:SF8">
    <property type="entry name" value="N-ACETYLMURAMATE ALPHA-1-PHOSPHATE URIDYLYLTRANSFERASE"/>
    <property type="match status" value="1"/>
</dbReference>
<keyword evidence="3" id="KW-0677">Repeat</keyword>
<evidence type="ECO:0000256" key="2">
    <source>
        <dbReference type="ARBA" id="ARBA00022695"/>
    </source>
</evidence>
<dbReference type="InterPro" id="IPR011004">
    <property type="entry name" value="Trimer_LpxA-like_sf"/>
</dbReference>
<evidence type="ECO:0000313" key="10">
    <source>
        <dbReference type="Proteomes" id="UP000036780"/>
    </source>
</evidence>
<dbReference type="AlphaFoldDB" id="A0A0L0QT58"/>
<dbReference type="SUPFAM" id="SSF51161">
    <property type="entry name" value="Trimeric LpxA-like enzymes"/>
    <property type="match status" value="1"/>
</dbReference>
<accession>A0A0L0QT58</accession>
<proteinExistence type="predicted"/>
<keyword evidence="5" id="KW-0012">Acyltransferase</keyword>
<evidence type="ECO:0000259" key="8">
    <source>
        <dbReference type="Pfam" id="PF25087"/>
    </source>
</evidence>
<feature type="domain" description="Mannose-1-phosphate guanyltransferase C-terminal" evidence="8">
    <location>
        <begin position="247"/>
        <end position="327"/>
    </location>
</feature>
<gene>
    <name evidence="9" type="ORF">AFK71_06725</name>
</gene>
<evidence type="ECO:0000256" key="5">
    <source>
        <dbReference type="ARBA" id="ARBA00023315"/>
    </source>
</evidence>
<dbReference type="PANTHER" id="PTHR43584">
    <property type="entry name" value="NUCLEOTIDYL TRANSFERASE"/>
    <property type="match status" value="1"/>
</dbReference>
<keyword evidence="10" id="KW-1185">Reference proteome</keyword>
<dbReference type="InterPro" id="IPR050065">
    <property type="entry name" value="GlmU-like"/>
</dbReference>
<dbReference type="InterPro" id="IPR018357">
    <property type="entry name" value="Hexapep_transf_CS"/>
</dbReference>
<dbReference type="Gene3D" id="2.160.10.10">
    <property type="entry name" value="Hexapeptide repeat proteins"/>
    <property type="match status" value="1"/>
</dbReference>
<dbReference type="PROSITE" id="PS00101">
    <property type="entry name" value="HEXAPEP_TRANSFERASES"/>
    <property type="match status" value="1"/>
</dbReference>
<evidence type="ECO:0000256" key="4">
    <source>
        <dbReference type="ARBA" id="ARBA00023268"/>
    </source>
</evidence>
<comment type="catalytic activity">
    <reaction evidence="6">
        <text>alpha-D-glucosamine 1-phosphate + acetyl-CoA = N-acetyl-alpha-D-glucosamine 1-phosphate + CoA + H(+)</text>
        <dbReference type="Rhea" id="RHEA:13725"/>
        <dbReference type="ChEBI" id="CHEBI:15378"/>
        <dbReference type="ChEBI" id="CHEBI:57287"/>
        <dbReference type="ChEBI" id="CHEBI:57288"/>
        <dbReference type="ChEBI" id="CHEBI:57776"/>
        <dbReference type="ChEBI" id="CHEBI:58516"/>
        <dbReference type="EC" id="2.3.1.157"/>
    </reaction>
</comment>
<evidence type="ECO:0000256" key="1">
    <source>
        <dbReference type="ARBA" id="ARBA00022679"/>
    </source>
</evidence>
<evidence type="ECO:0000256" key="3">
    <source>
        <dbReference type="ARBA" id="ARBA00022737"/>
    </source>
</evidence>
<dbReference type="GeneID" id="66872906"/>
<dbReference type="PATRIC" id="fig|1473.5.peg.4353"/>
<dbReference type="Proteomes" id="UP000036780">
    <property type="component" value="Unassembled WGS sequence"/>
</dbReference>